<dbReference type="GO" id="GO:0006357">
    <property type="term" value="P:regulation of transcription by RNA polymerase II"/>
    <property type="evidence" value="ECO:0000318"/>
    <property type="project" value="GO_Central"/>
</dbReference>
<comment type="subcellular location">
    <subcellularLocation>
        <location evidence="1">Nucleus</location>
    </subcellularLocation>
</comment>
<reference evidence="6 8" key="2">
    <citation type="journal article" date="2013" name="Nature">
        <title>Insights into bilaterian evolution from three spiralian genomes.</title>
        <authorList>
            <person name="Simakov O."/>
            <person name="Marletaz F."/>
            <person name="Cho S.J."/>
            <person name="Edsinger-Gonzales E."/>
            <person name="Havlak P."/>
            <person name="Hellsten U."/>
            <person name="Kuo D.H."/>
            <person name="Larsson T."/>
            <person name="Lv J."/>
            <person name="Arendt D."/>
            <person name="Savage R."/>
            <person name="Osoegawa K."/>
            <person name="de Jong P."/>
            <person name="Grimwood J."/>
            <person name="Chapman J.A."/>
            <person name="Shapiro H."/>
            <person name="Aerts A."/>
            <person name="Otillar R.P."/>
            <person name="Terry A.Y."/>
            <person name="Boore J.L."/>
            <person name="Grigoriev I.V."/>
            <person name="Lindberg D.R."/>
            <person name="Seaver E.C."/>
            <person name="Weisblat D.A."/>
            <person name="Putnam N.H."/>
            <person name="Rokhsar D.S."/>
        </authorList>
    </citation>
    <scope>NUCLEOTIDE SEQUENCE</scope>
</reference>
<dbReference type="GO" id="GO:0000981">
    <property type="term" value="F:DNA-binding transcription factor activity, RNA polymerase II-specific"/>
    <property type="evidence" value="ECO:0000318"/>
    <property type="project" value="GO_Central"/>
</dbReference>
<feature type="compositionally biased region" description="Polar residues" evidence="4">
    <location>
        <begin position="317"/>
        <end position="340"/>
    </location>
</feature>
<dbReference type="eggNOG" id="KOG3960">
    <property type="taxonomic scope" value="Eukaryota"/>
</dbReference>
<dbReference type="RefSeq" id="XP_009015855.1">
    <property type="nucleotide sequence ID" value="XM_009017607.1"/>
</dbReference>
<dbReference type="SMART" id="SM00520">
    <property type="entry name" value="BASIC"/>
    <property type="match status" value="1"/>
</dbReference>
<feature type="compositionally biased region" description="Low complexity" evidence="4">
    <location>
        <begin position="404"/>
        <end position="433"/>
    </location>
</feature>
<evidence type="ECO:0000256" key="2">
    <source>
        <dbReference type="ARBA" id="ARBA00023125"/>
    </source>
</evidence>
<dbReference type="EnsemblMetazoa" id="HelroT188369">
    <property type="protein sequence ID" value="HelroP188369"/>
    <property type="gene ID" value="HelroG188369"/>
</dbReference>
<reference evidence="7" key="3">
    <citation type="submission" date="2015-06" db="UniProtKB">
        <authorList>
            <consortium name="EnsemblMetazoa"/>
        </authorList>
    </citation>
    <scope>IDENTIFICATION</scope>
</reference>
<dbReference type="PANTHER" id="PTHR11534:SF9">
    <property type="entry name" value="MYOGENIC-DETERMINATION PROTEIN"/>
    <property type="match status" value="1"/>
</dbReference>
<keyword evidence="2" id="KW-0238">DNA-binding</keyword>
<sequence>MMTDMRSCRYEPGHAFPGYMFNNVGLVEKEPAFQNNNSNNNNTLQTSFSNGLSMLQQQQHQQPQQQTNSLASVPTTVTLTSLPTSLTADSHSFLYNASNNLLINNSNCNQFEENLIGGFSATVGELYRNAYPLNGGVVDYEDVRFSNGGALLINPPYNSSNNVTSDNHVTNNAGDSESIVNALEFDKDATAATYLYHHHQLQLQQHYHHQQQLQQQQSHSYMSLDYKAYNAYDNKLYANSLENTFNNQIQQKPQQHQQQQQQQQQHHQQQQQANNKQSTKSNSASSYGGQNPLKTKQTDTAKTGKVSKQTPNKKQKTAPNTAQKVSTGSHANALPQNESMEQLREDKQFSDDKGKNEKVSNGDNKHPPPSSSTSITSTAPHVLESSPKAQYTKLTTATQSETSIQQQIRQQRQQMFQQHQQQIHQQQIRYNRQQTDRRNSSTMDDDSDLSDDDDDDTSCDTNRPLSSGNDSATLKNGENHACHTFEPICLNSEGGDRKCLLWACKACKRKTMAVDRRKAATMRERRRLRRVNEAFETLKRRTCPNPSQRLAKVEILRNAIEYIESLEEMLRNNNGNNHNGSVGNDITHRNDVRGMCGILSIVNGDVNNGSKESVNSA</sequence>
<dbReference type="KEGG" id="hro:HELRODRAFT_188369"/>
<evidence type="ECO:0000256" key="4">
    <source>
        <dbReference type="SAM" id="MobiDB-lite"/>
    </source>
</evidence>
<accession>T1FPX5</accession>
<dbReference type="InterPro" id="IPR002546">
    <property type="entry name" value="MyoD_N"/>
</dbReference>
<dbReference type="EMBL" id="AMQM01000641">
    <property type="status" value="NOT_ANNOTATED_CDS"/>
    <property type="molecule type" value="Genomic_DNA"/>
</dbReference>
<feature type="compositionally biased region" description="Polar residues" evidence="4">
    <location>
        <begin position="463"/>
        <end position="475"/>
    </location>
</feature>
<evidence type="ECO:0000313" key="8">
    <source>
        <dbReference type="Proteomes" id="UP000015101"/>
    </source>
</evidence>
<dbReference type="InterPro" id="IPR036638">
    <property type="entry name" value="HLH_DNA-bd_sf"/>
</dbReference>
<dbReference type="CDD" id="cd19699">
    <property type="entry name" value="bHLH_TS_dMYOD_like"/>
    <property type="match status" value="1"/>
</dbReference>
<dbReference type="PROSITE" id="PS50888">
    <property type="entry name" value="BHLH"/>
    <property type="match status" value="1"/>
</dbReference>
<organism evidence="7 8">
    <name type="scientific">Helobdella robusta</name>
    <name type="common">Californian leech</name>
    <dbReference type="NCBI Taxonomy" id="6412"/>
    <lineage>
        <taxon>Eukaryota</taxon>
        <taxon>Metazoa</taxon>
        <taxon>Spiralia</taxon>
        <taxon>Lophotrochozoa</taxon>
        <taxon>Annelida</taxon>
        <taxon>Clitellata</taxon>
        <taxon>Hirudinea</taxon>
        <taxon>Rhynchobdellida</taxon>
        <taxon>Glossiphoniidae</taxon>
        <taxon>Helobdella</taxon>
    </lineage>
</organism>
<reference evidence="8" key="1">
    <citation type="submission" date="2012-12" db="EMBL/GenBank/DDBJ databases">
        <authorList>
            <person name="Hellsten U."/>
            <person name="Grimwood J."/>
            <person name="Chapman J.A."/>
            <person name="Shapiro H."/>
            <person name="Aerts A."/>
            <person name="Otillar R.P."/>
            <person name="Terry A.Y."/>
            <person name="Boore J.L."/>
            <person name="Simakov O."/>
            <person name="Marletaz F."/>
            <person name="Cho S.-J."/>
            <person name="Edsinger-Gonzales E."/>
            <person name="Havlak P."/>
            <person name="Kuo D.-H."/>
            <person name="Larsson T."/>
            <person name="Lv J."/>
            <person name="Arendt D."/>
            <person name="Savage R."/>
            <person name="Osoegawa K."/>
            <person name="de Jong P."/>
            <person name="Lindberg D.R."/>
            <person name="Seaver E.C."/>
            <person name="Weisblat D.A."/>
            <person name="Putnam N.H."/>
            <person name="Grigoriev I.V."/>
            <person name="Rokhsar D.S."/>
        </authorList>
    </citation>
    <scope>NUCLEOTIDE SEQUENCE</scope>
</reference>
<feature type="compositionally biased region" description="Acidic residues" evidence="4">
    <location>
        <begin position="443"/>
        <end position="458"/>
    </location>
</feature>
<keyword evidence="3" id="KW-0539">Nucleus</keyword>
<dbReference type="GO" id="GO:0005634">
    <property type="term" value="C:nucleus"/>
    <property type="evidence" value="ECO:0007669"/>
    <property type="project" value="UniProtKB-SubCell"/>
</dbReference>
<dbReference type="InterPro" id="IPR011598">
    <property type="entry name" value="bHLH_dom"/>
</dbReference>
<feature type="region of interest" description="Disordered" evidence="4">
    <location>
        <begin position="249"/>
        <end position="387"/>
    </location>
</feature>
<feature type="region of interest" description="Disordered" evidence="4">
    <location>
        <begin position="403"/>
        <end position="475"/>
    </location>
</feature>
<dbReference type="GO" id="GO:0007517">
    <property type="term" value="P:muscle organ development"/>
    <property type="evidence" value="ECO:0007669"/>
    <property type="project" value="InterPro"/>
</dbReference>
<dbReference type="EMBL" id="KB096324">
    <property type="protein sequence ID" value="ESO06487.1"/>
    <property type="molecule type" value="Genomic_DNA"/>
</dbReference>
<dbReference type="Gene3D" id="4.10.280.10">
    <property type="entry name" value="Helix-loop-helix DNA-binding domain"/>
    <property type="match status" value="1"/>
</dbReference>
<dbReference type="PANTHER" id="PTHR11534">
    <property type="entry name" value="MYOGENIC FACTOR"/>
    <property type="match status" value="1"/>
</dbReference>
<evidence type="ECO:0000256" key="1">
    <source>
        <dbReference type="ARBA" id="ARBA00004123"/>
    </source>
</evidence>
<dbReference type="GO" id="GO:0046983">
    <property type="term" value="F:protein dimerization activity"/>
    <property type="evidence" value="ECO:0007669"/>
    <property type="project" value="InterPro"/>
</dbReference>
<dbReference type="GO" id="GO:0045663">
    <property type="term" value="P:positive regulation of myoblast differentiation"/>
    <property type="evidence" value="ECO:0000318"/>
    <property type="project" value="GO_Central"/>
</dbReference>
<evidence type="ECO:0000259" key="5">
    <source>
        <dbReference type="PROSITE" id="PS50888"/>
    </source>
</evidence>
<name>T1FPX5_HELRO</name>
<dbReference type="Proteomes" id="UP000015101">
    <property type="component" value="Unassembled WGS sequence"/>
</dbReference>
<evidence type="ECO:0000313" key="6">
    <source>
        <dbReference type="EMBL" id="ESO06487.1"/>
    </source>
</evidence>
<dbReference type="OrthoDB" id="10049614at2759"/>
<dbReference type="STRING" id="6412.T1FPX5"/>
<dbReference type="Pfam" id="PF00010">
    <property type="entry name" value="HLH"/>
    <property type="match status" value="1"/>
</dbReference>
<keyword evidence="8" id="KW-1185">Reference proteome</keyword>
<feature type="compositionally biased region" description="Basic and acidic residues" evidence="4">
    <location>
        <begin position="341"/>
        <end position="366"/>
    </location>
</feature>
<dbReference type="HOGENOM" id="CLU_442974_0_0_1"/>
<dbReference type="AlphaFoldDB" id="T1FPX5"/>
<dbReference type="SUPFAM" id="SSF47459">
    <property type="entry name" value="HLH, helix-loop-helix DNA-binding domain"/>
    <property type="match status" value="1"/>
</dbReference>
<evidence type="ECO:0000256" key="3">
    <source>
        <dbReference type="ARBA" id="ARBA00023242"/>
    </source>
</evidence>
<dbReference type="GeneID" id="20210872"/>
<dbReference type="GO" id="GO:0000978">
    <property type="term" value="F:RNA polymerase II cis-regulatory region sequence-specific DNA binding"/>
    <property type="evidence" value="ECO:0000318"/>
    <property type="project" value="GO_Central"/>
</dbReference>
<dbReference type="SMART" id="SM00353">
    <property type="entry name" value="HLH"/>
    <property type="match status" value="1"/>
</dbReference>
<feature type="compositionally biased region" description="Polar residues" evidence="4">
    <location>
        <begin position="273"/>
        <end position="310"/>
    </location>
</feature>
<feature type="compositionally biased region" description="Low complexity" evidence="4">
    <location>
        <begin position="249"/>
        <end position="272"/>
    </location>
</feature>
<proteinExistence type="predicted"/>
<gene>
    <name evidence="7" type="primary">20210872</name>
    <name evidence="6" type="ORF">HELRODRAFT_188369</name>
</gene>
<protein>
    <recommendedName>
        <fullName evidence="5">BHLH domain-containing protein</fullName>
    </recommendedName>
</protein>
<evidence type="ECO:0000313" key="7">
    <source>
        <dbReference type="EnsemblMetazoa" id="HelroP188369"/>
    </source>
</evidence>
<dbReference type="CTD" id="20210872"/>
<dbReference type="InParanoid" id="T1FPX5"/>
<dbReference type="FunFam" id="4.10.280.10:FF:000005">
    <property type="entry name" value="Myogenic factor"/>
    <property type="match status" value="1"/>
</dbReference>
<dbReference type="InterPro" id="IPR039704">
    <property type="entry name" value="Myogenic_factor"/>
</dbReference>
<feature type="domain" description="BHLH" evidence="5">
    <location>
        <begin position="515"/>
        <end position="566"/>
    </location>
</feature>